<feature type="domain" description="Terminase small subunit actinomycetes phage-type" evidence="1">
    <location>
        <begin position="119"/>
        <end position="200"/>
    </location>
</feature>
<name>A0ABS6WFD4_9BIFI</name>
<protein>
    <recommendedName>
        <fullName evidence="1">Terminase small subunit actinomycetes phage-type domain-containing protein</fullName>
    </recommendedName>
</protein>
<evidence type="ECO:0000313" key="2">
    <source>
        <dbReference type="EMBL" id="MBW3092657.1"/>
    </source>
</evidence>
<gene>
    <name evidence="2" type="ORF">KIH79_06790</name>
</gene>
<organism evidence="2 3">
    <name type="scientific">Bifidobacterium miconis</name>
    <dbReference type="NCBI Taxonomy" id="2834435"/>
    <lineage>
        <taxon>Bacteria</taxon>
        <taxon>Bacillati</taxon>
        <taxon>Actinomycetota</taxon>
        <taxon>Actinomycetes</taxon>
        <taxon>Bifidobacteriales</taxon>
        <taxon>Bifidobacteriaceae</taxon>
        <taxon>Bifidobacterium</taxon>
    </lineage>
</organism>
<proteinExistence type="predicted"/>
<keyword evidence="3" id="KW-1185">Reference proteome</keyword>
<evidence type="ECO:0000313" key="3">
    <source>
        <dbReference type="Proteomes" id="UP000700815"/>
    </source>
</evidence>
<accession>A0ABS6WFD4</accession>
<dbReference type="InterPro" id="IPR057630">
    <property type="entry name" value="Terminase_6"/>
</dbReference>
<sequence>MTAESDDKALGLFLAAVPIEKIKTQMGYRSTTSANAAITRALKAAQSGKNPDTARAIEIERLDSLYRQTYPLALQQDPKAIDQCLKIGEQRLRLLDAPAKAQKGLLKAYEDTVKALAGNIEPEDKAVVQTGRMIASQIDYAVTHGIGQEVTKALYLVPHLMNVLQALGATPEARRQLQDYAGEVREGRKAEPVDELTAFRLKRFGT</sequence>
<comment type="caution">
    <text evidence="2">The sequence shown here is derived from an EMBL/GenBank/DDBJ whole genome shotgun (WGS) entry which is preliminary data.</text>
</comment>
<evidence type="ECO:0000259" key="1">
    <source>
        <dbReference type="Pfam" id="PF23931"/>
    </source>
</evidence>
<dbReference type="RefSeq" id="WP_219058724.1">
    <property type="nucleotide sequence ID" value="NZ_JAHBBH010000015.1"/>
</dbReference>
<dbReference type="Pfam" id="PF23931">
    <property type="entry name" value="Terminase_6"/>
    <property type="match status" value="1"/>
</dbReference>
<dbReference type="EMBL" id="JAHBBH010000015">
    <property type="protein sequence ID" value="MBW3092657.1"/>
    <property type="molecule type" value="Genomic_DNA"/>
</dbReference>
<dbReference type="Proteomes" id="UP000700815">
    <property type="component" value="Unassembled WGS sequence"/>
</dbReference>
<reference evidence="2 3" key="1">
    <citation type="submission" date="2021-05" db="EMBL/GenBank/DDBJ databases">
        <title>Phylogenetic classification of ten novel species belonging to the genus Bifidobacterium comprising B. colchicus sp. nov., B. abeli sp. nov., B. bicoloris sp. nov., B. guerezis sp. nov., B. rosaliae sp. nov., B. santillanensis sp. nov., B. argentati sp. nov., B. amazzoni sp. nov., B. pluviali sp. nov., and B. pinnaculum sp. nov.</title>
        <authorList>
            <person name="Lugli G.A."/>
            <person name="Ruiz Garcia L."/>
            <person name="Margolles A."/>
            <person name="Ventura M."/>
        </authorList>
    </citation>
    <scope>NUCLEOTIDE SEQUENCE [LARGE SCALE GENOMIC DNA]</scope>
    <source>
        <strain evidence="2 3">82T10</strain>
    </source>
</reference>